<evidence type="ECO:0000313" key="3">
    <source>
        <dbReference type="EMBL" id="GAA1708240.1"/>
    </source>
</evidence>
<dbReference type="InterPro" id="IPR005490">
    <property type="entry name" value="LD_TPept_cat_dom"/>
</dbReference>
<dbReference type="PANTHER" id="PTHR38589">
    <property type="entry name" value="BLR0621 PROTEIN"/>
    <property type="match status" value="1"/>
</dbReference>
<comment type="caution">
    <text evidence="3">The sequence shown here is derived from an EMBL/GenBank/DDBJ whole genome shotgun (WGS) entry which is preliminary data.</text>
</comment>
<dbReference type="Proteomes" id="UP001500618">
    <property type="component" value="Unassembled WGS sequence"/>
</dbReference>
<evidence type="ECO:0000256" key="1">
    <source>
        <dbReference type="SAM" id="MobiDB-lite"/>
    </source>
</evidence>
<feature type="region of interest" description="Disordered" evidence="1">
    <location>
        <begin position="117"/>
        <end position="136"/>
    </location>
</feature>
<protein>
    <recommendedName>
        <fullName evidence="2">L,D-TPase catalytic domain-containing protein</fullName>
    </recommendedName>
</protein>
<organism evidence="3 4">
    <name type="scientific">Fodinicola feengrottensis</name>
    <dbReference type="NCBI Taxonomy" id="435914"/>
    <lineage>
        <taxon>Bacteria</taxon>
        <taxon>Bacillati</taxon>
        <taxon>Actinomycetota</taxon>
        <taxon>Actinomycetes</taxon>
        <taxon>Mycobacteriales</taxon>
        <taxon>Fodinicola</taxon>
    </lineage>
</organism>
<dbReference type="PANTHER" id="PTHR38589:SF1">
    <property type="entry name" value="BLR0621 PROTEIN"/>
    <property type="match status" value="1"/>
</dbReference>
<dbReference type="Pfam" id="PF03734">
    <property type="entry name" value="YkuD"/>
    <property type="match status" value="1"/>
</dbReference>
<gene>
    <name evidence="3" type="ORF">GCM10009765_67250</name>
</gene>
<name>A0ABN2IMY7_9ACTN</name>
<dbReference type="EMBL" id="BAAANY010000032">
    <property type="protein sequence ID" value="GAA1708240.1"/>
    <property type="molecule type" value="Genomic_DNA"/>
</dbReference>
<proteinExistence type="predicted"/>
<feature type="compositionally biased region" description="Low complexity" evidence="1">
    <location>
        <begin position="1"/>
        <end position="15"/>
    </location>
</feature>
<feature type="domain" description="L,D-TPase catalytic" evidence="2">
    <location>
        <begin position="102"/>
        <end position="260"/>
    </location>
</feature>
<sequence length="270" mass="28406">MSTIGSSISGDSVDGAAHFRHSGRESDGRTGARMSTKRAVAALFAAVLAMTGFSAPANAAEADPCHALNARTVKFPVQGARHVVFAVASAYGVNTVTVTECVREGLRWRTVRTADGRAGTKGFAPPGQKREGDGRTPTGSYTLTEAFGEGDPGTALPYRKLHSTGDCWGSTVTDPRYNEYYSGVCGPDDENLSAIMLSGQYQQSVVIDYNRPPDAPVVAGLGSAIFFHIRTSGPTAGCIAVDKPVLVDIMRTLRPGDRMVMGIAADLFAT</sequence>
<reference evidence="3 4" key="1">
    <citation type="journal article" date="2019" name="Int. J. Syst. Evol. Microbiol.">
        <title>The Global Catalogue of Microorganisms (GCM) 10K type strain sequencing project: providing services to taxonomists for standard genome sequencing and annotation.</title>
        <authorList>
            <consortium name="The Broad Institute Genomics Platform"/>
            <consortium name="The Broad Institute Genome Sequencing Center for Infectious Disease"/>
            <person name="Wu L."/>
            <person name="Ma J."/>
        </authorList>
    </citation>
    <scope>NUCLEOTIDE SEQUENCE [LARGE SCALE GENOMIC DNA]</scope>
    <source>
        <strain evidence="3 4">JCM 14718</strain>
    </source>
</reference>
<keyword evidence="4" id="KW-1185">Reference proteome</keyword>
<accession>A0ABN2IMY7</accession>
<evidence type="ECO:0000313" key="4">
    <source>
        <dbReference type="Proteomes" id="UP001500618"/>
    </source>
</evidence>
<evidence type="ECO:0000259" key="2">
    <source>
        <dbReference type="Pfam" id="PF03734"/>
    </source>
</evidence>
<feature type="region of interest" description="Disordered" evidence="1">
    <location>
        <begin position="1"/>
        <end position="33"/>
    </location>
</feature>